<reference evidence="1 2" key="1">
    <citation type="submission" date="2014-04" db="EMBL/GenBank/DDBJ databases">
        <authorList>
            <consortium name="DOE Joint Genome Institute"/>
            <person name="Kuo A."/>
            <person name="Kohler A."/>
            <person name="Nagy L.G."/>
            <person name="Floudas D."/>
            <person name="Copeland A."/>
            <person name="Barry K.W."/>
            <person name="Cichocki N."/>
            <person name="Veneault-Fourrey C."/>
            <person name="LaButti K."/>
            <person name="Lindquist E.A."/>
            <person name="Lipzen A."/>
            <person name="Lundell T."/>
            <person name="Morin E."/>
            <person name="Murat C."/>
            <person name="Sun H."/>
            <person name="Tunlid A."/>
            <person name="Henrissat B."/>
            <person name="Grigoriev I.V."/>
            <person name="Hibbett D.S."/>
            <person name="Martin F."/>
            <person name="Nordberg H.P."/>
            <person name="Cantor M.N."/>
            <person name="Hua S.X."/>
        </authorList>
    </citation>
    <scope>NUCLEOTIDE SEQUENCE [LARGE SCALE GENOMIC DNA]</scope>
    <source>
        <strain evidence="1 2">Foug A</strain>
    </source>
</reference>
<gene>
    <name evidence="1" type="ORF">SCLCIDRAFT_1220961</name>
</gene>
<proteinExistence type="predicted"/>
<keyword evidence="2" id="KW-1185">Reference proteome</keyword>
<reference evidence="2" key="2">
    <citation type="submission" date="2015-01" db="EMBL/GenBank/DDBJ databases">
        <title>Evolutionary Origins and Diversification of the Mycorrhizal Mutualists.</title>
        <authorList>
            <consortium name="DOE Joint Genome Institute"/>
            <consortium name="Mycorrhizal Genomics Consortium"/>
            <person name="Kohler A."/>
            <person name="Kuo A."/>
            <person name="Nagy L.G."/>
            <person name="Floudas D."/>
            <person name="Copeland A."/>
            <person name="Barry K.W."/>
            <person name="Cichocki N."/>
            <person name="Veneault-Fourrey C."/>
            <person name="LaButti K."/>
            <person name="Lindquist E.A."/>
            <person name="Lipzen A."/>
            <person name="Lundell T."/>
            <person name="Morin E."/>
            <person name="Murat C."/>
            <person name="Riley R."/>
            <person name="Ohm R."/>
            <person name="Sun H."/>
            <person name="Tunlid A."/>
            <person name="Henrissat B."/>
            <person name="Grigoriev I.V."/>
            <person name="Hibbett D.S."/>
            <person name="Martin F."/>
        </authorList>
    </citation>
    <scope>NUCLEOTIDE SEQUENCE [LARGE SCALE GENOMIC DNA]</scope>
    <source>
        <strain evidence="2">Foug A</strain>
    </source>
</reference>
<evidence type="ECO:0000313" key="1">
    <source>
        <dbReference type="EMBL" id="KIM55778.1"/>
    </source>
</evidence>
<protein>
    <submittedName>
        <fullName evidence="1">Uncharacterized protein</fullName>
    </submittedName>
</protein>
<dbReference type="Proteomes" id="UP000053989">
    <property type="component" value="Unassembled WGS sequence"/>
</dbReference>
<dbReference type="EMBL" id="KN822128">
    <property type="protein sequence ID" value="KIM55778.1"/>
    <property type="molecule type" value="Genomic_DNA"/>
</dbReference>
<sequence length="125" mass="13967">MCQLIVHMFDATYRGTMLLGPETSNTSNLAVVQHTCLHLNVACYWASGQSHDKYSAIASEESGSPCRPCKNPSQNPHDFQPWLTIFYSNHDGITQRGSHVVQRMVIRIVSQSAFDVATEWCCAMC</sequence>
<organism evidence="1 2">
    <name type="scientific">Scleroderma citrinum Foug A</name>
    <dbReference type="NCBI Taxonomy" id="1036808"/>
    <lineage>
        <taxon>Eukaryota</taxon>
        <taxon>Fungi</taxon>
        <taxon>Dikarya</taxon>
        <taxon>Basidiomycota</taxon>
        <taxon>Agaricomycotina</taxon>
        <taxon>Agaricomycetes</taxon>
        <taxon>Agaricomycetidae</taxon>
        <taxon>Boletales</taxon>
        <taxon>Sclerodermatineae</taxon>
        <taxon>Sclerodermataceae</taxon>
        <taxon>Scleroderma</taxon>
    </lineage>
</organism>
<dbReference type="AlphaFoldDB" id="A0A0C2Z1S4"/>
<accession>A0A0C2Z1S4</accession>
<name>A0A0C2Z1S4_9AGAM</name>
<evidence type="ECO:0000313" key="2">
    <source>
        <dbReference type="Proteomes" id="UP000053989"/>
    </source>
</evidence>
<dbReference type="HOGENOM" id="CLU_1993937_0_0_1"/>
<dbReference type="InParanoid" id="A0A0C2Z1S4"/>